<gene>
    <name evidence="2" type="ORF">PAL_GLEAN10004931</name>
</gene>
<evidence type="ECO:0000256" key="1">
    <source>
        <dbReference type="SAM" id="MobiDB-lite"/>
    </source>
</evidence>
<sequence length="137" mass="14230">MAVALGTSDGSHAVAGRGPELQTQPTARGRDRYTETEKKGHAVTCVKRAWTVPLGGAMNFLPRTKPAALGFCDLRQKHVLQVGVESGTVTGTGCSTRQAGGRTPRSPPPACSPLAPLPRVSPVKKGGRGDDGAMMVK</sequence>
<name>L5KKL4_PTEAL</name>
<keyword evidence="3" id="KW-1185">Reference proteome</keyword>
<feature type="compositionally biased region" description="Basic and acidic residues" evidence="1">
    <location>
        <begin position="28"/>
        <end position="40"/>
    </location>
</feature>
<dbReference type="Proteomes" id="UP000010552">
    <property type="component" value="Unassembled WGS sequence"/>
</dbReference>
<evidence type="ECO:0000313" key="2">
    <source>
        <dbReference type="EMBL" id="ELK12090.1"/>
    </source>
</evidence>
<feature type="region of interest" description="Disordered" evidence="1">
    <location>
        <begin position="1"/>
        <end position="40"/>
    </location>
</feature>
<reference evidence="3" key="1">
    <citation type="journal article" date="2013" name="Science">
        <title>Comparative analysis of bat genomes provides insight into the evolution of flight and immunity.</title>
        <authorList>
            <person name="Zhang G."/>
            <person name="Cowled C."/>
            <person name="Shi Z."/>
            <person name="Huang Z."/>
            <person name="Bishop-Lilly K.A."/>
            <person name="Fang X."/>
            <person name="Wynne J.W."/>
            <person name="Xiong Z."/>
            <person name="Baker M.L."/>
            <person name="Zhao W."/>
            <person name="Tachedjian M."/>
            <person name="Zhu Y."/>
            <person name="Zhou P."/>
            <person name="Jiang X."/>
            <person name="Ng J."/>
            <person name="Yang L."/>
            <person name="Wu L."/>
            <person name="Xiao J."/>
            <person name="Feng Y."/>
            <person name="Chen Y."/>
            <person name="Sun X."/>
            <person name="Zhang Y."/>
            <person name="Marsh G.A."/>
            <person name="Crameri G."/>
            <person name="Broder C.C."/>
            <person name="Frey K.G."/>
            <person name="Wang L.F."/>
            <person name="Wang J."/>
        </authorList>
    </citation>
    <scope>NUCLEOTIDE SEQUENCE [LARGE SCALE GENOMIC DNA]</scope>
</reference>
<feature type="region of interest" description="Disordered" evidence="1">
    <location>
        <begin position="87"/>
        <end position="137"/>
    </location>
</feature>
<feature type="compositionally biased region" description="Low complexity" evidence="1">
    <location>
        <begin position="87"/>
        <end position="96"/>
    </location>
</feature>
<dbReference type="EMBL" id="KB030664">
    <property type="protein sequence ID" value="ELK12090.1"/>
    <property type="molecule type" value="Genomic_DNA"/>
</dbReference>
<proteinExistence type="predicted"/>
<organism evidence="2 3">
    <name type="scientific">Pteropus alecto</name>
    <name type="common">Black flying fox</name>
    <dbReference type="NCBI Taxonomy" id="9402"/>
    <lineage>
        <taxon>Eukaryota</taxon>
        <taxon>Metazoa</taxon>
        <taxon>Chordata</taxon>
        <taxon>Craniata</taxon>
        <taxon>Vertebrata</taxon>
        <taxon>Euteleostomi</taxon>
        <taxon>Mammalia</taxon>
        <taxon>Eutheria</taxon>
        <taxon>Laurasiatheria</taxon>
        <taxon>Chiroptera</taxon>
        <taxon>Yinpterochiroptera</taxon>
        <taxon>Pteropodoidea</taxon>
        <taxon>Pteropodidae</taxon>
        <taxon>Pteropodinae</taxon>
        <taxon>Pteropus</taxon>
    </lineage>
</organism>
<evidence type="ECO:0000313" key="3">
    <source>
        <dbReference type="Proteomes" id="UP000010552"/>
    </source>
</evidence>
<dbReference type="InParanoid" id="L5KKL4"/>
<dbReference type="AlphaFoldDB" id="L5KKL4"/>
<protein>
    <submittedName>
        <fullName evidence="2">Uncharacterized protein</fullName>
    </submittedName>
</protein>
<accession>L5KKL4</accession>